<evidence type="ECO:0000313" key="7">
    <source>
        <dbReference type="Proteomes" id="UP000189703"/>
    </source>
</evidence>
<dbReference type="PROSITE" id="PS51718">
    <property type="entry name" value="G_DYNAMIN_2"/>
    <property type="match status" value="1"/>
</dbReference>
<dbReference type="PROSITE" id="PS00410">
    <property type="entry name" value="G_DYNAMIN_1"/>
    <property type="match status" value="1"/>
</dbReference>
<proteinExistence type="inferred from homology"/>
<organism evidence="7 8">
    <name type="scientific">Nelumbo nucifera</name>
    <name type="common">Sacred lotus</name>
    <dbReference type="NCBI Taxonomy" id="4432"/>
    <lineage>
        <taxon>Eukaryota</taxon>
        <taxon>Viridiplantae</taxon>
        <taxon>Streptophyta</taxon>
        <taxon>Embryophyta</taxon>
        <taxon>Tracheophyta</taxon>
        <taxon>Spermatophyta</taxon>
        <taxon>Magnoliopsida</taxon>
        <taxon>Proteales</taxon>
        <taxon>Nelumbonaceae</taxon>
        <taxon>Nelumbo</taxon>
    </lineage>
</organism>
<dbReference type="CDD" id="cd08771">
    <property type="entry name" value="DLP_1"/>
    <property type="match status" value="1"/>
</dbReference>
<keyword evidence="2 3" id="KW-0342">GTP-binding</keyword>
<gene>
    <name evidence="8" type="primary">LOC104605409</name>
</gene>
<dbReference type="PANTHER" id="PTHR11566">
    <property type="entry name" value="DYNAMIN"/>
    <property type="match status" value="1"/>
</dbReference>
<comment type="similarity">
    <text evidence="3">Belongs to the TRAFAC class dynamin-like GTPase superfamily. Dynamin/Fzo/YdjA family.</text>
</comment>
<evidence type="ECO:0000313" key="8">
    <source>
        <dbReference type="RefSeq" id="XP_010268464.1"/>
    </source>
</evidence>
<evidence type="ECO:0000259" key="5">
    <source>
        <dbReference type="PROSITE" id="PS51388"/>
    </source>
</evidence>
<feature type="domain" description="GED" evidence="5">
    <location>
        <begin position="666"/>
        <end position="757"/>
    </location>
</feature>
<dbReference type="InterPro" id="IPR027417">
    <property type="entry name" value="P-loop_NTPase"/>
</dbReference>
<dbReference type="InterPro" id="IPR000375">
    <property type="entry name" value="Dynamin_stalk"/>
</dbReference>
<evidence type="ECO:0000256" key="3">
    <source>
        <dbReference type="RuleBase" id="RU003932"/>
    </source>
</evidence>
<dbReference type="SMART" id="SM00302">
    <property type="entry name" value="GED"/>
    <property type="match status" value="1"/>
</dbReference>
<dbReference type="eggNOG" id="KOG0446">
    <property type="taxonomic scope" value="Eukaryota"/>
</dbReference>
<evidence type="ECO:0000256" key="1">
    <source>
        <dbReference type="ARBA" id="ARBA00022741"/>
    </source>
</evidence>
<dbReference type="Pfam" id="PF02212">
    <property type="entry name" value="GED"/>
    <property type="match status" value="1"/>
</dbReference>
<dbReference type="InterPro" id="IPR030381">
    <property type="entry name" value="G_DYNAMIN_dom"/>
</dbReference>
<dbReference type="GO" id="GO:0005874">
    <property type="term" value="C:microtubule"/>
    <property type="evidence" value="ECO:0000318"/>
    <property type="project" value="GO_Central"/>
</dbReference>
<dbReference type="PANTHER" id="PTHR11566:SF84">
    <property type="entry name" value="DYNAMIN-RELATED PROTEIN 3A-LIKE"/>
    <property type="match status" value="1"/>
</dbReference>
<dbReference type="RefSeq" id="XP_010268464.1">
    <property type="nucleotide sequence ID" value="XM_010270162.2"/>
</dbReference>
<sequence>MGEQVNPFDEASSVADNPKTASIGSSVIPIVNRLQDIFAPLGGSFPKINLPQVAVIGSQSSGKSSVLEALVGRDFLPRGSDICTRRPLVLQLEHRPRRPNTDDDREWGEFLHLPEKRFYDFSAIRREIQAETEREAGTNKGVSDKQIRLKISSPNVLNITLVDLPGMTKVPVGDQPSDIEARIRTMIMSYIKHETCVILAVSPANSDLATSDALQMARAADPAGSRTIGVITKLDIMDRGTDARNFLLGRVIPLRLGYIGVVNRSQEDINQDWSIVEALNYEENFFHNHPVYHGLSDQCGIPQLANKLNKILEQHIRTVLPRLKAELNSQMVAVVKEIRTYGEDIESKAEQGAVLLNILTRFCKAFSHMLDGRSREMSTTELSGGARIHYIFESIFVKSLEEVDPCDGFTDKDIQTAIENATGPKDALFVPDEPFEVLIRRQIARLLDPSLQCLRFVYEELIKMSRACEATEMQRFPVLRRSVDEVMGKFLCDGVKPAERMIANIVEMEMDYINTSHPNFLSGSKAVELAMQHLKSTKKVLLQMGTNFGESRNYVEKSTMTERGLKSRAILAKSVANGYVLDQGSRPQLNNDKPPSSGNSTGRTSGISSLFGGSESRISSGGSSSSKSFGEPMHDVVHLPTTVQLREPPALLRLSGVHTEQQELEIIVIKLLLRSYYDIVRKKIQDFVPKAIMHFLVNHTKRNLLSTFIQKLYRENLFEEMLHVQDDTVVKRKRTREMFQVLQQAVQTLEEVDSEVTSRSSISSSSIDTATGLPKIQGLSSPIYTTSNSDISSHTPSLNSFKSHRLLHSWE</sequence>
<feature type="compositionally biased region" description="Low complexity" evidence="4">
    <location>
        <begin position="612"/>
        <end position="630"/>
    </location>
</feature>
<dbReference type="PROSITE" id="PS51388">
    <property type="entry name" value="GED"/>
    <property type="match status" value="1"/>
</dbReference>
<dbReference type="InterPro" id="IPR019762">
    <property type="entry name" value="Dynamin_GTPase_CS"/>
</dbReference>
<dbReference type="GO" id="GO:0005525">
    <property type="term" value="F:GTP binding"/>
    <property type="evidence" value="ECO:0007669"/>
    <property type="project" value="UniProtKB-KW"/>
</dbReference>
<dbReference type="Gene3D" id="1.20.120.1240">
    <property type="entry name" value="Dynamin, middle domain"/>
    <property type="match status" value="1"/>
</dbReference>
<accession>A0A1U8AYI8</accession>
<dbReference type="GO" id="GO:0003924">
    <property type="term" value="F:GTPase activity"/>
    <property type="evidence" value="ECO:0000318"/>
    <property type="project" value="GO_Central"/>
</dbReference>
<protein>
    <submittedName>
        <fullName evidence="8">Dynamin-related protein 3A-like isoform X1</fullName>
    </submittedName>
</protein>
<dbReference type="InterPro" id="IPR003130">
    <property type="entry name" value="GED"/>
</dbReference>
<dbReference type="OrthoDB" id="5061070at2759"/>
<dbReference type="GO" id="GO:0005737">
    <property type="term" value="C:cytoplasm"/>
    <property type="evidence" value="ECO:0000318"/>
    <property type="project" value="GO_Central"/>
</dbReference>
<feature type="region of interest" description="Disordered" evidence="4">
    <location>
        <begin position="582"/>
        <end position="633"/>
    </location>
</feature>
<dbReference type="InParanoid" id="A0A1U8AYI8"/>
<dbReference type="SMART" id="SM00053">
    <property type="entry name" value="DYNc"/>
    <property type="match status" value="1"/>
</dbReference>
<evidence type="ECO:0000256" key="2">
    <source>
        <dbReference type="ARBA" id="ARBA00023134"/>
    </source>
</evidence>
<reference evidence="8" key="1">
    <citation type="submission" date="2025-08" db="UniProtKB">
        <authorList>
            <consortium name="RefSeq"/>
        </authorList>
    </citation>
    <scope>IDENTIFICATION</scope>
</reference>
<dbReference type="STRING" id="4432.A0A1U8AYI8"/>
<keyword evidence="7" id="KW-1185">Reference proteome</keyword>
<dbReference type="OMA" id="ICQACES"/>
<dbReference type="InterPro" id="IPR020850">
    <property type="entry name" value="GED_dom"/>
</dbReference>
<dbReference type="KEGG" id="nnu:104605409"/>
<dbReference type="Pfam" id="PF00350">
    <property type="entry name" value="Dynamin_N"/>
    <property type="match status" value="1"/>
</dbReference>
<dbReference type="Gene3D" id="3.40.50.300">
    <property type="entry name" value="P-loop containing nucleotide triphosphate hydrolases"/>
    <property type="match status" value="1"/>
</dbReference>
<dbReference type="InterPro" id="IPR001401">
    <property type="entry name" value="Dynamin_GTPase"/>
</dbReference>
<dbReference type="FunFam" id="3.40.50.300:FF:001027">
    <property type="entry name" value="dynamin-related protein 3A"/>
    <property type="match status" value="1"/>
</dbReference>
<dbReference type="GO" id="GO:0016020">
    <property type="term" value="C:membrane"/>
    <property type="evidence" value="ECO:0000318"/>
    <property type="project" value="GO_Central"/>
</dbReference>
<evidence type="ECO:0000259" key="6">
    <source>
        <dbReference type="PROSITE" id="PS51718"/>
    </source>
</evidence>
<keyword evidence="1 3" id="KW-0547">Nucleotide-binding</keyword>
<dbReference type="Pfam" id="PF01031">
    <property type="entry name" value="Dynamin_M"/>
    <property type="match status" value="1"/>
</dbReference>
<feature type="domain" description="Dynamin-type G" evidence="6">
    <location>
        <begin position="47"/>
        <end position="321"/>
    </location>
</feature>
<name>A0A1U8AYI8_NELNU</name>
<dbReference type="SUPFAM" id="SSF52540">
    <property type="entry name" value="P-loop containing nucleoside triphosphate hydrolases"/>
    <property type="match status" value="1"/>
</dbReference>
<dbReference type="GO" id="GO:0008017">
    <property type="term" value="F:microtubule binding"/>
    <property type="evidence" value="ECO:0000318"/>
    <property type="project" value="GO_Central"/>
</dbReference>
<dbReference type="InterPro" id="IPR022812">
    <property type="entry name" value="Dynamin"/>
</dbReference>
<dbReference type="Proteomes" id="UP000189703">
    <property type="component" value="Unplaced"/>
</dbReference>
<dbReference type="InterPro" id="IPR045063">
    <property type="entry name" value="Dynamin_N"/>
</dbReference>
<evidence type="ECO:0000256" key="4">
    <source>
        <dbReference type="SAM" id="MobiDB-lite"/>
    </source>
</evidence>
<dbReference type="GeneID" id="104605409"/>
<dbReference type="PRINTS" id="PR00195">
    <property type="entry name" value="DYNAMIN"/>
</dbReference>
<dbReference type="AlphaFoldDB" id="A0A1U8AYI8"/>
<feature type="compositionally biased region" description="Polar residues" evidence="4">
    <location>
        <begin position="585"/>
        <end position="608"/>
    </location>
</feature>